<accession>A0A1X6NPK3</accession>
<evidence type="ECO:0000256" key="1">
    <source>
        <dbReference type="SAM" id="MobiDB-lite"/>
    </source>
</evidence>
<dbReference type="AlphaFoldDB" id="A0A1X6NPK3"/>
<reference evidence="2 3" key="1">
    <citation type="submission" date="2017-03" db="EMBL/GenBank/DDBJ databases">
        <title>WGS assembly of Porphyra umbilicalis.</title>
        <authorList>
            <person name="Brawley S.H."/>
            <person name="Blouin N.A."/>
            <person name="Ficko-Blean E."/>
            <person name="Wheeler G.L."/>
            <person name="Lohr M."/>
            <person name="Goodson H.V."/>
            <person name="Jenkins J.W."/>
            <person name="Blaby-Haas C.E."/>
            <person name="Helliwell K.E."/>
            <person name="Chan C."/>
            <person name="Marriage T."/>
            <person name="Bhattacharya D."/>
            <person name="Klein A.S."/>
            <person name="Badis Y."/>
            <person name="Brodie J."/>
            <person name="Cao Y."/>
            <person name="Collen J."/>
            <person name="Dittami S.M."/>
            <person name="Gachon C.M."/>
            <person name="Green B.R."/>
            <person name="Karpowicz S."/>
            <person name="Kim J.W."/>
            <person name="Kudahl U."/>
            <person name="Lin S."/>
            <person name="Michel G."/>
            <person name="Mittag M."/>
            <person name="Olson B.J."/>
            <person name="Pangilinan J."/>
            <person name="Peng Y."/>
            <person name="Qiu H."/>
            <person name="Shu S."/>
            <person name="Singer J.T."/>
            <person name="Smith A.G."/>
            <person name="Sprecher B.N."/>
            <person name="Wagner V."/>
            <person name="Wang W."/>
            <person name="Wang Z.-Y."/>
            <person name="Yan J."/>
            <person name="Yarish C."/>
            <person name="Zoeuner-Riek S."/>
            <person name="Zhuang Y."/>
            <person name="Zou Y."/>
            <person name="Lindquist E.A."/>
            <person name="Grimwood J."/>
            <person name="Barry K."/>
            <person name="Rokhsar D.S."/>
            <person name="Schmutz J."/>
            <person name="Stiller J.W."/>
            <person name="Grossman A.R."/>
            <person name="Prochnik S.E."/>
        </authorList>
    </citation>
    <scope>NUCLEOTIDE SEQUENCE [LARGE SCALE GENOMIC DNA]</scope>
    <source>
        <strain evidence="2">4086291</strain>
    </source>
</reference>
<protein>
    <submittedName>
        <fullName evidence="2">Uncharacterized protein</fullName>
    </submittedName>
</protein>
<organism evidence="2 3">
    <name type="scientific">Porphyra umbilicalis</name>
    <name type="common">Purple laver</name>
    <name type="synonym">Red alga</name>
    <dbReference type="NCBI Taxonomy" id="2786"/>
    <lineage>
        <taxon>Eukaryota</taxon>
        <taxon>Rhodophyta</taxon>
        <taxon>Bangiophyceae</taxon>
        <taxon>Bangiales</taxon>
        <taxon>Bangiaceae</taxon>
        <taxon>Porphyra</taxon>
    </lineage>
</organism>
<dbReference type="EMBL" id="KV919241">
    <property type="protein sequence ID" value="OSX70548.1"/>
    <property type="molecule type" value="Genomic_DNA"/>
</dbReference>
<feature type="region of interest" description="Disordered" evidence="1">
    <location>
        <begin position="319"/>
        <end position="382"/>
    </location>
</feature>
<evidence type="ECO:0000313" key="3">
    <source>
        <dbReference type="Proteomes" id="UP000218209"/>
    </source>
</evidence>
<feature type="region of interest" description="Disordered" evidence="1">
    <location>
        <begin position="616"/>
        <end position="648"/>
    </location>
</feature>
<evidence type="ECO:0000313" key="2">
    <source>
        <dbReference type="EMBL" id="OSX70548.1"/>
    </source>
</evidence>
<gene>
    <name evidence="2" type="ORF">BU14_0724s0006</name>
</gene>
<feature type="region of interest" description="Disordered" evidence="1">
    <location>
        <begin position="254"/>
        <end position="281"/>
    </location>
</feature>
<feature type="compositionally biased region" description="Pro residues" evidence="1">
    <location>
        <begin position="620"/>
        <end position="637"/>
    </location>
</feature>
<keyword evidence="3" id="KW-1185">Reference proteome</keyword>
<feature type="compositionally biased region" description="Basic residues" evidence="1">
    <location>
        <begin position="639"/>
        <end position="648"/>
    </location>
</feature>
<proteinExistence type="predicted"/>
<name>A0A1X6NPK3_PORUM</name>
<sequence>MDADRAAEEAVGAAFAAAIDVAIATPSPSARLDLFWRVFDAIRANRVPAFVVVGGAVLPPTTAPALTGVRAGVVPRHSSGRRAAGSPLGGMGGGVFPPPPRTLAVFFRRGTPPVVLMRRPACVPSSPRPLRGAVWRQRRTSGPPRGGGVPVPAAAAAGGVAAVGVGAGGGCAGGAVGRGAAVAGGAGGAAARAFGSVGGGVGARGGGAGASFRSRFGGALPVGGRSVGGGGCCGGGGFGVRLCRGALGGGGGDPPLRMPARGGPTPPAHAPSASGRATGATLAADGDTRAAGTAGVVVGGAAAGAGGCWGEVGCHRAVTSPVPPPTSAPSHQREDTLPPPPPRQTAPARGPWCGLAGGAHGADDGDDRPDGREGGNFSAQRGYKDGAAAAAADKDGGDGAARGGWLGAVFRGGRRGGGGARASPAAAGGVAGGVAWASRVGPSAWVANGSVDADMRAAAAAAELSRRRPRPPPTLTLETVYVSGVSRDVRQHHLRAMLADVTGVGVHAFVDADRFGTTTAVTLVADAAPAFRVAVGRGRAATVLRLLPVADPWSPALLGAARRRALGGGAHAADVAAAYCRRRLTAKLGQLSLRAAMPAHLRASLHAHIRGMLAAHEGALPPPPRSPPASPRAPPAPARTRRPGRRVV</sequence>
<dbReference type="Proteomes" id="UP000218209">
    <property type="component" value="Unassembled WGS sequence"/>
</dbReference>